<organism evidence="2">
    <name type="scientific">Anguilla anguilla</name>
    <name type="common">European freshwater eel</name>
    <name type="synonym">Muraena anguilla</name>
    <dbReference type="NCBI Taxonomy" id="7936"/>
    <lineage>
        <taxon>Eukaryota</taxon>
        <taxon>Metazoa</taxon>
        <taxon>Chordata</taxon>
        <taxon>Craniata</taxon>
        <taxon>Vertebrata</taxon>
        <taxon>Euteleostomi</taxon>
        <taxon>Actinopterygii</taxon>
        <taxon>Neopterygii</taxon>
        <taxon>Teleostei</taxon>
        <taxon>Anguilliformes</taxon>
        <taxon>Anguillidae</taxon>
        <taxon>Anguilla</taxon>
    </lineage>
</organism>
<reference evidence="2" key="2">
    <citation type="journal article" date="2015" name="Fish Shellfish Immunol.">
        <title>Early steps in the European eel (Anguilla anguilla)-Vibrio vulnificus interaction in the gills: Role of the RtxA13 toxin.</title>
        <authorList>
            <person name="Callol A."/>
            <person name="Pajuelo D."/>
            <person name="Ebbesson L."/>
            <person name="Teles M."/>
            <person name="MacKenzie S."/>
            <person name="Amaro C."/>
        </authorList>
    </citation>
    <scope>NUCLEOTIDE SEQUENCE</scope>
</reference>
<sequence length="58" mass="6828">MYNSILNVLLPVLCFLSCFFFVLFCFVLFICFCSVSYCIHEVVPVLLTRCQLYCHYSI</sequence>
<reference evidence="2" key="1">
    <citation type="submission" date="2014-11" db="EMBL/GenBank/DDBJ databases">
        <authorList>
            <person name="Amaro Gonzalez C."/>
        </authorList>
    </citation>
    <scope>NUCLEOTIDE SEQUENCE</scope>
</reference>
<dbReference type="EMBL" id="GBXM01000232">
    <property type="protein sequence ID" value="JAI08346.1"/>
    <property type="molecule type" value="Transcribed_RNA"/>
</dbReference>
<evidence type="ECO:0000256" key="1">
    <source>
        <dbReference type="SAM" id="Phobius"/>
    </source>
</evidence>
<proteinExistence type="predicted"/>
<keyword evidence="1" id="KW-0812">Transmembrane</keyword>
<name>A0A0E9Y2D2_ANGAN</name>
<feature type="transmembrane region" description="Helical" evidence="1">
    <location>
        <begin position="6"/>
        <end position="39"/>
    </location>
</feature>
<protein>
    <submittedName>
        <fullName evidence="2">Uncharacterized protein</fullName>
    </submittedName>
</protein>
<keyword evidence="1" id="KW-1133">Transmembrane helix</keyword>
<dbReference type="AlphaFoldDB" id="A0A0E9Y2D2"/>
<evidence type="ECO:0000313" key="2">
    <source>
        <dbReference type="EMBL" id="JAI08346.1"/>
    </source>
</evidence>
<accession>A0A0E9Y2D2</accession>
<keyword evidence="1" id="KW-0472">Membrane</keyword>